<keyword evidence="7 17" id="KW-0560">Oxidoreductase</keyword>
<feature type="binding site" description="covalent" evidence="11">
    <location>
        <position position="634"/>
    </location>
    <ligand>
        <name>heme c</name>
        <dbReference type="ChEBI" id="CHEBI:61717"/>
    </ligand>
</feature>
<evidence type="ECO:0000256" key="11">
    <source>
        <dbReference type="PIRSR" id="PIRSR617512-2"/>
    </source>
</evidence>
<feature type="binding site" description="axial binding residue" evidence="12">
    <location>
        <position position="672"/>
    </location>
    <ligand>
        <name>heme c</name>
        <dbReference type="ChEBI" id="CHEBI:61717"/>
    </ligand>
    <ligandPart>
        <name>Fe</name>
        <dbReference type="ChEBI" id="CHEBI:18248"/>
    </ligandPart>
</feature>
<dbReference type="EMBL" id="VRZA01000001">
    <property type="protein sequence ID" value="TXS96467.1"/>
    <property type="molecule type" value="Genomic_DNA"/>
</dbReference>
<proteinExistence type="inferred from homology"/>
<dbReference type="GO" id="GO:0005509">
    <property type="term" value="F:calcium ion binding"/>
    <property type="evidence" value="ECO:0007669"/>
    <property type="project" value="InterPro"/>
</dbReference>
<evidence type="ECO:0000256" key="10">
    <source>
        <dbReference type="PIRSR" id="PIRSR617512-1"/>
    </source>
</evidence>
<accession>A0A5C9AA40</accession>
<dbReference type="SUPFAM" id="SSF46626">
    <property type="entry name" value="Cytochrome c"/>
    <property type="match status" value="1"/>
</dbReference>
<dbReference type="Gene3D" id="2.140.10.10">
    <property type="entry name" value="Quinoprotein alcohol dehydrogenase-like superfamily"/>
    <property type="match status" value="1"/>
</dbReference>
<dbReference type="AlphaFoldDB" id="A0A5C9AA40"/>
<feature type="binding site" description="axial binding residue" evidence="12">
    <location>
        <position position="635"/>
    </location>
    <ligand>
        <name>heme c</name>
        <dbReference type="ChEBI" id="CHEBI:61717"/>
    </ligand>
    <ligandPart>
        <name>Fe</name>
        <dbReference type="ChEBI" id="CHEBI:18248"/>
    </ligandPart>
</feature>
<evidence type="ECO:0000256" key="3">
    <source>
        <dbReference type="ARBA" id="ARBA00022723"/>
    </source>
</evidence>
<dbReference type="GO" id="GO:0016614">
    <property type="term" value="F:oxidoreductase activity, acting on CH-OH group of donors"/>
    <property type="evidence" value="ECO:0007669"/>
    <property type="project" value="InterPro"/>
</dbReference>
<dbReference type="Pfam" id="PF13442">
    <property type="entry name" value="Cytochrome_CBB3"/>
    <property type="match status" value="1"/>
</dbReference>
<dbReference type="Pfam" id="PF01011">
    <property type="entry name" value="PQQ"/>
    <property type="match status" value="2"/>
</dbReference>
<evidence type="ECO:0000256" key="2">
    <source>
        <dbReference type="ARBA" id="ARBA00022617"/>
    </source>
</evidence>
<evidence type="ECO:0000313" key="18">
    <source>
        <dbReference type="Proteomes" id="UP000321039"/>
    </source>
</evidence>
<evidence type="ECO:0000256" key="15">
    <source>
        <dbReference type="SAM" id="SignalP"/>
    </source>
</evidence>
<comment type="similarity">
    <text evidence="1">Belongs to the bacterial PQQ dehydrogenase family.</text>
</comment>
<feature type="binding site" evidence="12">
    <location>
        <position position="342"/>
    </location>
    <ligand>
        <name>Ca(2+)</name>
        <dbReference type="ChEBI" id="CHEBI:29108"/>
    </ligand>
</feature>
<dbReference type="Gene3D" id="1.10.760.10">
    <property type="entry name" value="Cytochrome c-like domain"/>
    <property type="match status" value="1"/>
</dbReference>
<organism evidence="17 18">
    <name type="scientific">Parahaliea maris</name>
    <dbReference type="NCBI Taxonomy" id="2716870"/>
    <lineage>
        <taxon>Bacteria</taxon>
        <taxon>Pseudomonadati</taxon>
        <taxon>Pseudomonadota</taxon>
        <taxon>Gammaproteobacteria</taxon>
        <taxon>Cellvibrionales</taxon>
        <taxon>Halieaceae</taxon>
        <taxon>Parahaliea</taxon>
    </lineage>
</organism>
<keyword evidence="4 15" id="KW-0732">Signal</keyword>
<feature type="binding site" evidence="11">
    <location>
        <position position="369"/>
    </location>
    <ligand>
        <name>pyrroloquinoline quinone</name>
        <dbReference type="ChEBI" id="CHEBI:58442"/>
    </ligand>
</feature>
<evidence type="ECO:0000256" key="14">
    <source>
        <dbReference type="SAM" id="MobiDB-lite"/>
    </source>
</evidence>
<feature type="active site" description="Proton acceptor" evidence="10">
    <location>
        <position position="342"/>
    </location>
</feature>
<keyword evidence="3 12" id="KW-0479">Metal-binding</keyword>
<keyword evidence="9 13" id="KW-1015">Disulfide bond</keyword>
<feature type="domain" description="Cytochrome c" evidence="16">
    <location>
        <begin position="618"/>
        <end position="695"/>
    </location>
</feature>
<evidence type="ECO:0000256" key="9">
    <source>
        <dbReference type="ARBA" id="ARBA00023157"/>
    </source>
</evidence>
<evidence type="ECO:0000256" key="5">
    <source>
        <dbReference type="ARBA" id="ARBA00022837"/>
    </source>
</evidence>
<dbReference type="InterPro" id="IPR011047">
    <property type="entry name" value="Quinoprotein_ADH-like_sf"/>
</dbReference>
<evidence type="ECO:0000256" key="12">
    <source>
        <dbReference type="PIRSR" id="PIRSR617512-3"/>
    </source>
</evidence>
<evidence type="ECO:0000256" key="13">
    <source>
        <dbReference type="PIRSR" id="PIRSR617512-4"/>
    </source>
</evidence>
<feature type="binding site" evidence="11">
    <location>
        <position position="160"/>
    </location>
    <ligand>
        <name>pyrroloquinoline quinone</name>
        <dbReference type="ChEBI" id="CHEBI:58442"/>
    </ligand>
</feature>
<dbReference type="NCBIfam" id="TIGR03075">
    <property type="entry name" value="PQQ_enz_alc_DH"/>
    <property type="match status" value="1"/>
</dbReference>
<keyword evidence="18" id="KW-1185">Reference proteome</keyword>
<evidence type="ECO:0000313" key="17">
    <source>
        <dbReference type="EMBL" id="TXS96467.1"/>
    </source>
</evidence>
<dbReference type="CDD" id="cd10279">
    <property type="entry name" value="PQQ_ADH_II"/>
    <property type="match status" value="1"/>
</dbReference>
<feature type="disulfide bond" evidence="13">
    <location>
        <begin position="154"/>
        <end position="155"/>
    </location>
</feature>
<dbReference type="RefSeq" id="WP_148066739.1">
    <property type="nucleotide sequence ID" value="NZ_VRZA01000001.1"/>
</dbReference>
<dbReference type="InterPro" id="IPR009056">
    <property type="entry name" value="Cyt_c-like_dom"/>
</dbReference>
<dbReference type="PROSITE" id="PS00364">
    <property type="entry name" value="BACTERIAL_PQQ_2"/>
    <property type="match status" value="1"/>
</dbReference>
<reference evidence="17 18" key="1">
    <citation type="submission" date="2019-08" db="EMBL/GenBank/DDBJ databases">
        <title>Parahaliea maris sp. nov., isolated from the surface seawater.</title>
        <authorList>
            <person name="Liu Y."/>
        </authorList>
    </citation>
    <scope>NUCLEOTIDE SEQUENCE [LARGE SCALE GENOMIC DNA]</scope>
    <source>
        <strain evidence="17 18">HSLHS9</strain>
    </source>
</reference>
<dbReference type="PROSITE" id="PS51257">
    <property type="entry name" value="PROKAR_LIPOPROTEIN"/>
    <property type="match status" value="1"/>
</dbReference>
<evidence type="ECO:0000256" key="8">
    <source>
        <dbReference type="ARBA" id="ARBA00023004"/>
    </source>
</evidence>
<dbReference type="GO" id="GO:0009055">
    <property type="term" value="F:electron transfer activity"/>
    <property type="evidence" value="ECO:0007669"/>
    <property type="project" value="InterPro"/>
</dbReference>
<feature type="binding site" evidence="12">
    <location>
        <position position="299"/>
    </location>
    <ligand>
        <name>Ca(2+)</name>
        <dbReference type="ChEBI" id="CHEBI:29108"/>
    </ligand>
</feature>
<feature type="binding site" evidence="11">
    <location>
        <position position="204"/>
    </location>
    <ligand>
        <name>pyrroloquinoline quinone</name>
        <dbReference type="ChEBI" id="CHEBI:58442"/>
    </ligand>
</feature>
<sequence length="724" mass="79865">MRIIRVCLAMFLIPLVLTLQSCKSFDTSDFAEENSLADARVHQPKIPLAAVDASTVPQLELDPGNWWSHGRTWSEQRFSPLDSINTSTVSRLGLAWQADLQSHRFGIEASPIVVNGKMYVSSSWGRVFAFDARTGKKLWMYDPKVPGAWARQGCCKPVNRGVAVWKGKVFVGAYDGRLIAIDGTTGKEIWSANTTDSKPWLTITGAPRVVNGKVIIGNGGGDYGTRGFFSAYSAESGELLWRFYVVPGDPANGFEHPEMEMAMETWNQDRDWSVGGGGNPWDSFAFDPELNLLYVGTGNGGPFGSWNPAGGDGLFLSSILAINPDNGRLAWHYQTTPGESWDFTATQHMILADLEIEGRRRKVLMQAPKNGFFYVLDRETGELISADNYAYVNWAEGIDMTTGRPILTEEANFENQARLIFPSAYGGHNWPPMAWSPETRLVYIPAREYGFVWGSDRITWFMTGHDVSTLTDRDLEGKLYGQLLAWDPVLQRAAWTVKFDTLTNGGVLATAGDLVINGSEDGYLRFFNAKNGEQLHEIFFGTGIIAPPISYSVGDEQYIALGVGWNGPKAEPLGPDTTSKYSNAGRLVVLKLDGSEVEPADKIQLQPFMRDDKPQDADLIAEGVARYQQHCAICHGVVGEDTVVPDLRRMSQGVFDAFDLIVLQGLMEAGGMASFGDVLDTEDTKAIRAYLVDWAQRSRKGDQRPFPYDAESQKKVPKLSVPGA</sequence>
<dbReference type="GO" id="GO:0030288">
    <property type="term" value="C:outer membrane-bounded periplasmic space"/>
    <property type="evidence" value="ECO:0007669"/>
    <property type="project" value="InterPro"/>
</dbReference>
<keyword evidence="8 12" id="KW-0408">Iron</keyword>
<dbReference type="PROSITE" id="PS51007">
    <property type="entry name" value="CYTC"/>
    <property type="match status" value="1"/>
</dbReference>
<comment type="cofactor">
    <cofactor evidence="11">
        <name>pyrroloquinoline quinone</name>
        <dbReference type="ChEBI" id="CHEBI:58442"/>
    </cofactor>
    <text evidence="11">Binds 1 PQQ group per subunit.</text>
</comment>
<dbReference type="InterPro" id="IPR036909">
    <property type="entry name" value="Cyt_c-like_dom_sf"/>
</dbReference>
<dbReference type="SUPFAM" id="SSF50998">
    <property type="entry name" value="Quinoprotein alcohol dehydrogenase-like"/>
    <property type="match status" value="1"/>
</dbReference>
<dbReference type="Proteomes" id="UP000321039">
    <property type="component" value="Unassembled WGS sequence"/>
</dbReference>
<evidence type="ECO:0000256" key="6">
    <source>
        <dbReference type="ARBA" id="ARBA00022891"/>
    </source>
</evidence>
<evidence type="ECO:0000256" key="7">
    <source>
        <dbReference type="ARBA" id="ARBA00023002"/>
    </source>
</evidence>
<dbReference type="GO" id="GO:0020037">
    <property type="term" value="F:heme binding"/>
    <property type="evidence" value="ECO:0007669"/>
    <property type="project" value="InterPro"/>
</dbReference>
<dbReference type="EC" id="1.1.2.-" evidence="17"/>
<protein>
    <submittedName>
        <fullName evidence="17">PQQ-dependent dehydrogenase, methanol/ethanol family</fullName>
        <ecNumber evidence="17">1.1.2.-</ecNumber>
    </submittedName>
</protein>
<feature type="signal peptide" evidence="15">
    <location>
        <begin position="1"/>
        <end position="21"/>
    </location>
</feature>
<dbReference type="InterPro" id="IPR018391">
    <property type="entry name" value="PQQ_b-propeller_rpt"/>
</dbReference>
<feature type="binding site" description="covalent" evidence="11">
    <location>
        <position position="631"/>
    </location>
    <ligand>
        <name>heme c</name>
        <dbReference type="ChEBI" id="CHEBI:61717"/>
    </ligand>
</feature>
<dbReference type="SMART" id="SM00564">
    <property type="entry name" value="PQQ"/>
    <property type="match status" value="5"/>
</dbReference>
<dbReference type="PANTHER" id="PTHR32303">
    <property type="entry name" value="QUINOPROTEIN ALCOHOL DEHYDROGENASE (CYTOCHROME C)"/>
    <property type="match status" value="1"/>
</dbReference>
<comment type="caution">
    <text evidence="17">The sequence shown here is derived from an EMBL/GenBank/DDBJ whole genome shotgun (WGS) entry which is preliminary data.</text>
</comment>
<evidence type="ECO:0000256" key="1">
    <source>
        <dbReference type="ARBA" id="ARBA00008156"/>
    </source>
</evidence>
<feature type="binding site" evidence="11">
    <location>
        <position position="108"/>
    </location>
    <ligand>
        <name>pyrroloquinoline quinone</name>
        <dbReference type="ChEBI" id="CHEBI:58442"/>
    </ligand>
</feature>
<keyword evidence="6 11" id="KW-0634">PQQ</keyword>
<comment type="cofactor">
    <cofactor evidence="11">
        <name>heme c</name>
        <dbReference type="ChEBI" id="CHEBI:61717"/>
    </cofactor>
    <text evidence="11">Binds 1 heme c group per subunit.</text>
</comment>
<dbReference type="InterPro" id="IPR001479">
    <property type="entry name" value="Quinoprotein_DH_CS"/>
</dbReference>
<gene>
    <name evidence="17" type="ORF">FV139_03010</name>
</gene>
<keyword evidence="2 11" id="KW-0349">Heme</keyword>
<dbReference type="InterPro" id="IPR017512">
    <property type="entry name" value="PQQ_MeOH/EtOH_DH"/>
</dbReference>
<dbReference type="InterPro" id="IPR002372">
    <property type="entry name" value="PQQ_rpt_dom"/>
</dbReference>
<evidence type="ECO:0000259" key="16">
    <source>
        <dbReference type="PROSITE" id="PS51007"/>
    </source>
</evidence>
<comment type="cofactor">
    <cofactor evidence="12">
        <name>Ca(2+)</name>
        <dbReference type="ChEBI" id="CHEBI:29108"/>
    </cofactor>
    <text evidence="12">Binds 1 Ca(2+) ion per subunit.</text>
</comment>
<dbReference type="GO" id="GO:0016020">
    <property type="term" value="C:membrane"/>
    <property type="evidence" value="ECO:0007669"/>
    <property type="project" value="InterPro"/>
</dbReference>
<feature type="binding site" evidence="11">
    <location>
        <begin position="429"/>
        <end position="430"/>
    </location>
    <ligand>
        <name>pyrroloquinoline quinone</name>
        <dbReference type="ChEBI" id="CHEBI:58442"/>
    </ligand>
</feature>
<feature type="chain" id="PRO_5023025967" evidence="15">
    <location>
        <begin position="22"/>
        <end position="724"/>
    </location>
</feature>
<name>A0A5C9AA40_9GAMM</name>
<evidence type="ECO:0000256" key="4">
    <source>
        <dbReference type="ARBA" id="ARBA00022729"/>
    </source>
</evidence>
<keyword evidence="5 12" id="KW-0106">Calcium</keyword>
<feature type="region of interest" description="Disordered" evidence="14">
    <location>
        <begin position="699"/>
        <end position="724"/>
    </location>
</feature>